<protein>
    <recommendedName>
        <fullName evidence="1">Heterokaryon incompatibility domain-containing protein</fullName>
    </recommendedName>
</protein>
<gene>
    <name evidence="2" type="ORF">CDD80_3925</name>
</gene>
<proteinExistence type="predicted"/>
<dbReference type="PANTHER" id="PTHR33112:SF16">
    <property type="entry name" value="HETEROKARYON INCOMPATIBILITY DOMAIN-CONTAINING PROTEIN"/>
    <property type="match status" value="1"/>
</dbReference>
<organism evidence="2 3">
    <name type="scientific">Ophiocordyceps camponoti-rufipedis</name>
    <dbReference type="NCBI Taxonomy" id="2004952"/>
    <lineage>
        <taxon>Eukaryota</taxon>
        <taxon>Fungi</taxon>
        <taxon>Dikarya</taxon>
        <taxon>Ascomycota</taxon>
        <taxon>Pezizomycotina</taxon>
        <taxon>Sordariomycetes</taxon>
        <taxon>Hypocreomycetidae</taxon>
        <taxon>Hypocreales</taxon>
        <taxon>Ophiocordycipitaceae</taxon>
        <taxon>Ophiocordyceps</taxon>
    </lineage>
</organism>
<feature type="domain" description="Heterokaryon incompatibility" evidence="1">
    <location>
        <begin position="2"/>
        <end position="124"/>
    </location>
</feature>
<dbReference type="OrthoDB" id="4928203at2759"/>
<accession>A0A2C5Z271</accession>
<dbReference type="Pfam" id="PF06985">
    <property type="entry name" value="HET"/>
    <property type="match status" value="1"/>
</dbReference>
<reference evidence="2 3" key="1">
    <citation type="submission" date="2017-06" db="EMBL/GenBank/DDBJ databases">
        <title>Ant-infecting Ophiocordyceps genomes reveal a high diversity of potential behavioral manipulation genes and a possible major role for enterotoxins.</title>
        <authorList>
            <person name="De Bekker C."/>
            <person name="Evans H.C."/>
            <person name="Brachmann A."/>
            <person name="Hughes D.P."/>
        </authorList>
    </citation>
    <scope>NUCLEOTIDE SEQUENCE [LARGE SCALE GENOMIC DNA]</scope>
    <source>
        <strain evidence="2 3">Map16</strain>
    </source>
</reference>
<dbReference type="InterPro" id="IPR010730">
    <property type="entry name" value="HET"/>
</dbReference>
<keyword evidence="3" id="KW-1185">Reference proteome</keyword>
<name>A0A2C5Z271_9HYPO</name>
<evidence type="ECO:0000259" key="1">
    <source>
        <dbReference type="Pfam" id="PF06985"/>
    </source>
</evidence>
<evidence type="ECO:0000313" key="2">
    <source>
        <dbReference type="EMBL" id="PHH73281.1"/>
    </source>
</evidence>
<dbReference type="PANTHER" id="PTHR33112">
    <property type="entry name" value="DOMAIN PROTEIN, PUTATIVE-RELATED"/>
    <property type="match status" value="1"/>
</dbReference>
<sequence>MARQLQIPYLWIDSLCIVQDSKPDWLNESSKMGAIYRNSCLCIAASASANNKIGFLRRHKLLHKMPFFYDNLVVSVDIADSDKHKLYMDDDINMKPNWCHRMRRLAEVVVGKALMNQRAWVLQERIFAPRTLHCTSDEYVWECRTGMRSESHPQMTNGSSLAKTLGLELRDLVLPTDSASADNLVGSCYNSFSQYWDDTQRACG</sequence>
<dbReference type="Proteomes" id="UP000226431">
    <property type="component" value="Unassembled WGS sequence"/>
</dbReference>
<evidence type="ECO:0000313" key="3">
    <source>
        <dbReference type="Proteomes" id="UP000226431"/>
    </source>
</evidence>
<comment type="caution">
    <text evidence="2">The sequence shown here is derived from an EMBL/GenBank/DDBJ whole genome shotgun (WGS) entry which is preliminary data.</text>
</comment>
<dbReference type="AlphaFoldDB" id="A0A2C5Z271"/>
<dbReference type="EMBL" id="NJES01000355">
    <property type="protein sequence ID" value="PHH73281.1"/>
    <property type="molecule type" value="Genomic_DNA"/>
</dbReference>